<dbReference type="Pfam" id="PF13376">
    <property type="entry name" value="OmdA"/>
    <property type="match status" value="1"/>
</dbReference>
<evidence type="ECO:0000313" key="2">
    <source>
        <dbReference type="Proteomes" id="UP000632339"/>
    </source>
</evidence>
<keyword evidence="2" id="KW-1185">Reference proteome</keyword>
<sequence>MATRETKIFTPANRQEWRDWLQQNHSVENSVWLVYYKKTAGISTITWSEAVDEALCFGWIDSLARPLDDDRYMQFFSKRKPRGGWSKINKEKIRKLTEEGLMMQAGLDAIEAAKQNGSWEILDRVEELIVPEDLRNAFAKSPAADSFFQKLSRSDRRNLLQWIAFAKREETRRNRIGEIIEYCGQNLKPKILKWEKKARE</sequence>
<accession>A0ABQ2I4L3</accession>
<evidence type="ECO:0000313" key="1">
    <source>
        <dbReference type="EMBL" id="GGM96966.1"/>
    </source>
</evidence>
<organism evidence="1 2">
    <name type="scientific">Dyadobacter beijingensis</name>
    <dbReference type="NCBI Taxonomy" id="365489"/>
    <lineage>
        <taxon>Bacteria</taxon>
        <taxon>Pseudomonadati</taxon>
        <taxon>Bacteroidota</taxon>
        <taxon>Cytophagia</taxon>
        <taxon>Cytophagales</taxon>
        <taxon>Spirosomataceae</taxon>
        <taxon>Dyadobacter</taxon>
    </lineage>
</organism>
<proteinExistence type="predicted"/>
<evidence type="ECO:0008006" key="3">
    <source>
        <dbReference type="Google" id="ProtNLM"/>
    </source>
</evidence>
<dbReference type="EMBL" id="BMLI01000001">
    <property type="protein sequence ID" value="GGM96966.1"/>
    <property type="molecule type" value="Genomic_DNA"/>
</dbReference>
<protein>
    <recommendedName>
        <fullName evidence="3">Bacteriocin-protection, YdeI or OmpD-Associated</fullName>
    </recommendedName>
</protein>
<dbReference type="Proteomes" id="UP000632339">
    <property type="component" value="Unassembled WGS sequence"/>
</dbReference>
<comment type="caution">
    <text evidence="1">The sequence shown here is derived from an EMBL/GenBank/DDBJ whole genome shotgun (WGS) entry which is preliminary data.</text>
</comment>
<reference evidence="2" key="1">
    <citation type="journal article" date="2019" name="Int. J. Syst. Evol. Microbiol.">
        <title>The Global Catalogue of Microorganisms (GCM) 10K type strain sequencing project: providing services to taxonomists for standard genome sequencing and annotation.</title>
        <authorList>
            <consortium name="The Broad Institute Genomics Platform"/>
            <consortium name="The Broad Institute Genome Sequencing Center for Infectious Disease"/>
            <person name="Wu L."/>
            <person name="Ma J."/>
        </authorList>
    </citation>
    <scope>NUCLEOTIDE SEQUENCE [LARGE SCALE GENOMIC DNA]</scope>
    <source>
        <strain evidence="2">CGMCC 1.6375</strain>
    </source>
</reference>
<gene>
    <name evidence="1" type="ORF">GCM10010967_33470</name>
</gene>
<dbReference type="RefSeq" id="WP_033402760.1">
    <property type="nucleotide sequence ID" value="NZ_BMLI01000001.1"/>
</dbReference>
<name>A0ABQ2I4L3_9BACT</name>